<dbReference type="InterPro" id="IPR038830">
    <property type="entry name" value="CCDC186"/>
</dbReference>
<proteinExistence type="predicted"/>
<feature type="coiled-coil region" evidence="1">
    <location>
        <begin position="253"/>
        <end position="494"/>
    </location>
</feature>
<dbReference type="PANTHER" id="PTHR18911:SF5">
    <property type="entry name" value="COILED-COIL DOMAIN-CONTAINING PROTEIN 186"/>
    <property type="match status" value="1"/>
</dbReference>
<feature type="coiled-coil region" evidence="1">
    <location>
        <begin position="186"/>
        <end position="213"/>
    </location>
</feature>
<dbReference type="Proteomes" id="UP001652625">
    <property type="component" value="Chromosome 05"/>
</dbReference>
<protein>
    <submittedName>
        <fullName evidence="3">Coiled-coil domain-containing protein 186-like</fullName>
    </submittedName>
</protein>
<keyword evidence="2" id="KW-1185">Reference proteome</keyword>
<organism evidence="2 3">
    <name type="scientific">Hydra vulgaris</name>
    <name type="common">Hydra</name>
    <name type="synonym">Hydra attenuata</name>
    <dbReference type="NCBI Taxonomy" id="6087"/>
    <lineage>
        <taxon>Eukaryota</taxon>
        <taxon>Metazoa</taxon>
        <taxon>Cnidaria</taxon>
        <taxon>Hydrozoa</taxon>
        <taxon>Hydroidolina</taxon>
        <taxon>Anthoathecata</taxon>
        <taxon>Aplanulata</taxon>
        <taxon>Hydridae</taxon>
        <taxon>Hydra</taxon>
    </lineage>
</organism>
<accession>A0ABM4BW65</accession>
<evidence type="ECO:0000313" key="3">
    <source>
        <dbReference type="RefSeq" id="XP_065653415.1"/>
    </source>
</evidence>
<reference evidence="3" key="1">
    <citation type="submission" date="2025-08" db="UniProtKB">
        <authorList>
            <consortium name="RefSeq"/>
        </authorList>
    </citation>
    <scope>IDENTIFICATION</scope>
</reference>
<dbReference type="GeneID" id="136071851"/>
<evidence type="ECO:0000256" key="1">
    <source>
        <dbReference type="SAM" id="Coils"/>
    </source>
</evidence>
<evidence type="ECO:0000313" key="2">
    <source>
        <dbReference type="Proteomes" id="UP001652625"/>
    </source>
</evidence>
<gene>
    <name evidence="3" type="primary">LOC136071851</name>
</gene>
<keyword evidence="1" id="KW-0175">Coiled coil</keyword>
<dbReference type="RefSeq" id="XP_065653415.1">
    <property type="nucleotide sequence ID" value="XM_065797343.1"/>
</dbReference>
<feature type="coiled-coil region" evidence="1">
    <location>
        <begin position="530"/>
        <end position="585"/>
    </location>
</feature>
<dbReference type="PANTHER" id="PTHR18911">
    <property type="entry name" value="CTCL TUMOR ANTIGEN HD-CL-01"/>
    <property type="match status" value="1"/>
</dbReference>
<sequence>MDSFCSVSDSELLEEYLKKVQTELVVNNDQNHLVTKKNLYEQGNINIETDFQVNGSDSISENLNIKKNIEVMLKILAEFKFLKEKYSQLESEVQLKVKDFQLKTLEYEETIQRIKTENISLVKQVNTDEFTEKESIQILKKTIENLEKELLQQKCITNDTIDKLSAHDAAAKRAISIMQKENGTKIDQITKMYDDCQKEKEDLNTKISKVEDEYIIKISKLESIIEDLQKCSILQIKKTAGQSQEVEKLRSQLKSKESDLIKLTTINENLENQVSKLNKKIDQQKQEIDGYETKINWAQNKLKTELEAHKDSKKQISILTAKLQESKEEGSQIRQNCQEMIERYQANEEIESVRLKIEAKEKDQLINEYREIIESFNNKEEQYKAQIKLLERKSNDILEENLQYKDMVLKLNENNLSLENILHEKEKDCAEMKCKIDELNDKLEVLNNLKNNCTRLEKELLDQLEQDQINKKHINELENEIAFYKEKQQELMAYTQSLTENNVASKSKVAELLAKQIEKEDTLVKQNLLITEKEAEIKLLVSQRNELLNQVDELKQTLDQKNFSVIELSDLLNQANDDLKIIKKKNAAQLKDLQKHLSVTTKKIDKLESGSTENLHAKSNILSNGSLEKLLSNSPQSSSDPLMISDDHYISQPRLNRGQNRSVGDIEIDKQVLIERICKLQRIHAKRNEKIDFLNEHILHLTEDLQKKSRIIQFFLHKEEAGSLSPNLSDKIKAKVSQHGGVMASVYSARPNDKAMTLELSLQINNKLQAVLEDTILKNIMLKENLDTLGSEIDKLQNEMRSSKK</sequence>
<name>A0ABM4BW65_HYDVU</name>